<evidence type="ECO:0000313" key="2">
    <source>
        <dbReference type="Proteomes" id="UP000785679"/>
    </source>
</evidence>
<dbReference type="EMBL" id="RRYP01014972">
    <property type="protein sequence ID" value="TNV75725.1"/>
    <property type="molecule type" value="Genomic_DNA"/>
</dbReference>
<dbReference type="OrthoDB" id="10474864at2759"/>
<evidence type="ECO:0000313" key="1">
    <source>
        <dbReference type="EMBL" id="TNV75725.1"/>
    </source>
</evidence>
<proteinExistence type="predicted"/>
<sequence>MSTLFSRIDAHFIKKNFERKDLMRMYKDCPMAIEQLYLDKDYVKRTHGHDLTIHFETTATHHHQSLTAKKKRRQVTLIKDSFTTFESTHFAQLQSIFHELMQSGSKQMSMFEMADIFMRVSGDVGAVREYMAGKRVVEWSYLEDMALNSAEASAEYKTLMQTKGADQIERRKRFLLNMKDGDSGEAMECDK</sequence>
<reference evidence="1" key="1">
    <citation type="submission" date="2019-06" db="EMBL/GenBank/DDBJ databases">
        <authorList>
            <person name="Zheng W."/>
        </authorList>
    </citation>
    <scope>NUCLEOTIDE SEQUENCE</scope>
    <source>
        <strain evidence="1">QDHG01</strain>
    </source>
</reference>
<dbReference type="AlphaFoldDB" id="A0A8J8SYX2"/>
<comment type="caution">
    <text evidence="1">The sequence shown here is derived from an EMBL/GenBank/DDBJ whole genome shotgun (WGS) entry which is preliminary data.</text>
</comment>
<gene>
    <name evidence="1" type="ORF">FGO68_gene14818</name>
</gene>
<accession>A0A8J8SYX2</accession>
<name>A0A8J8SYX2_HALGN</name>
<organism evidence="1 2">
    <name type="scientific">Halteria grandinella</name>
    <dbReference type="NCBI Taxonomy" id="5974"/>
    <lineage>
        <taxon>Eukaryota</taxon>
        <taxon>Sar</taxon>
        <taxon>Alveolata</taxon>
        <taxon>Ciliophora</taxon>
        <taxon>Intramacronucleata</taxon>
        <taxon>Spirotrichea</taxon>
        <taxon>Stichotrichia</taxon>
        <taxon>Sporadotrichida</taxon>
        <taxon>Halteriidae</taxon>
        <taxon>Halteria</taxon>
    </lineage>
</organism>
<dbReference type="Proteomes" id="UP000785679">
    <property type="component" value="Unassembled WGS sequence"/>
</dbReference>
<protein>
    <submittedName>
        <fullName evidence="1">Uncharacterized protein</fullName>
    </submittedName>
</protein>
<keyword evidence="2" id="KW-1185">Reference proteome</keyword>